<comment type="caution">
    <text evidence="3">The sequence shown here is derived from an EMBL/GenBank/DDBJ whole genome shotgun (WGS) entry which is preliminary data.</text>
</comment>
<dbReference type="CDD" id="cd04859">
    <property type="entry name" value="Prim_Pol"/>
    <property type="match status" value="1"/>
</dbReference>
<dbReference type="SMART" id="SM00942">
    <property type="entry name" value="PriCT_1"/>
    <property type="match status" value="1"/>
</dbReference>
<feature type="domain" description="DNA primase/polymerase bifunctional N-terminal" evidence="2">
    <location>
        <begin position="15"/>
        <end position="191"/>
    </location>
</feature>
<name>A0A329M1S5_9MYCO</name>
<dbReference type="EMBL" id="QMEV01000009">
    <property type="protein sequence ID" value="RAV14069.1"/>
    <property type="molecule type" value="Genomic_DNA"/>
</dbReference>
<accession>A0A329M1S5</accession>
<reference evidence="3 4" key="1">
    <citation type="submission" date="2018-06" db="EMBL/GenBank/DDBJ databases">
        <title>NTM in soil in Japan.</title>
        <authorList>
            <person name="Ohya K."/>
        </authorList>
    </citation>
    <scope>NUCLEOTIDE SEQUENCE [LARGE SCALE GENOMIC DNA]</scope>
    <source>
        <strain evidence="3 4">GF28</strain>
    </source>
</reference>
<dbReference type="InterPro" id="IPR015330">
    <property type="entry name" value="DNA_primase/pol_bifunc_N"/>
</dbReference>
<protein>
    <submittedName>
        <fullName evidence="3">DNA primase</fullName>
    </submittedName>
</protein>
<dbReference type="SMART" id="SM00943">
    <property type="entry name" value="Prim-Pol"/>
    <property type="match status" value="1"/>
</dbReference>
<evidence type="ECO:0000313" key="3">
    <source>
        <dbReference type="EMBL" id="RAV14069.1"/>
    </source>
</evidence>
<organism evidence="3 4">
    <name type="scientific">Mycobacterium colombiense</name>
    <dbReference type="NCBI Taxonomy" id="339268"/>
    <lineage>
        <taxon>Bacteria</taxon>
        <taxon>Bacillati</taxon>
        <taxon>Actinomycetota</taxon>
        <taxon>Actinomycetes</taxon>
        <taxon>Mycobacteriales</taxon>
        <taxon>Mycobacteriaceae</taxon>
        <taxon>Mycobacterium</taxon>
        <taxon>Mycobacterium avium complex (MAC)</taxon>
    </lineage>
</organism>
<dbReference type="Pfam" id="PF09250">
    <property type="entry name" value="Prim-Pol"/>
    <property type="match status" value="1"/>
</dbReference>
<dbReference type="RefSeq" id="WP_112632280.1">
    <property type="nucleotide sequence ID" value="NZ_QMEV01000009.1"/>
</dbReference>
<evidence type="ECO:0000313" key="4">
    <source>
        <dbReference type="Proteomes" id="UP000250915"/>
    </source>
</evidence>
<evidence type="ECO:0000259" key="2">
    <source>
        <dbReference type="SMART" id="SM00943"/>
    </source>
</evidence>
<dbReference type="Proteomes" id="UP000250915">
    <property type="component" value="Unassembled WGS sequence"/>
</dbReference>
<gene>
    <name evidence="3" type="ORF">DQP57_06790</name>
</gene>
<proteinExistence type="predicted"/>
<sequence length="296" mass="32919">MTNWYRIAPNNREVAVIYREYGFATIPLFPHSKVPAIRNAHPLFSPESRKCRGECGLQGHGFYDASTDVQWAERYWTDHPDHGIGARPRPGQIVLDIDPRHGGDVALAQLEAEYGRLPETMTTYSGRGDGGRHLWFDGVHGPVRSKLCRGVDILCHERNFVVMPPSQHFLTEKPYTFRMPVADIAAASQWLTEMAAEPGPSPQNRPRRYARRLSPAAARWNCRGLVRAVANAAEGQRHSTLYWAACRAAEDGLLQEDNAVYTALADAASGAGLPSSEIERTISDAIATALMQESRW</sequence>
<dbReference type="OrthoDB" id="3218228at2"/>
<evidence type="ECO:0000259" key="1">
    <source>
        <dbReference type="SMART" id="SM00942"/>
    </source>
</evidence>
<dbReference type="InterPro" id="IPR014820">
    <property type="entry name" value="PriCT_1"/>
</dbReference>
<dbReference type="AlphaFoldDB" id="A0A329M1S5"/>
<dbReference type="SUPFAM" id="SSF56747">
    <property type="entry name" value="Prim-pol domain"/>
    <property type="match status" value="1"/>
</dbReference>
<feature type="domain" description="Primase C-terminal 1" evidence="1">
    <location>
        <begin position="226"/>
        <end position="291"/>
    </location>
</feature>